<protein>
    <recommendedName>
        <fullName evidence="8">Arginine--tRNA ligase</fullName>
        <ecNumber evidence="8">6.1.1.19</ecNumber>
    </recommendedName>
    <alternativeName>
        <fullName evidence="8">Arginyl-tRNA synthetase</fullName>
        <shortName evidence="8">ArgRS</shortName>
    </alternativeName>
</protein>
<dbReference type="Gene3D" id="3.30.1360.70">
    <property type="entry name" value="Arginyl tRNA synthetase N-terminal domain"/>
    <property type="match status" value="1"/>
</dbReference>
<keyword evidence="6 8" id="KW-0030">Aminoacyl-tRNA synthetase</keyword>
<dbReference type="eggNOG" id="COG0018">
    <property type="taxonomic scope" value="Bacteria"/>
</dbReference>
<feature type="domain" description="DALR anticodon binding" evidence="10">
    <location>
        <begin position="473"/>
        <end position="587"/>
    </location>
</feature>
<comment type="subcellular location">
    <subcellularLocation>
        <location evidence="8">Cytoplasm</location>
    </subcellularLocation>
</comment>
<dbReference type="Proteomes" id="UP000008922">
    <property type="component" value="Chromosome"/>
</dbReference>
<comment type="subunit">
    <text evidence="8">Monomer.</text>
</comment>
<dbReference type="HOGENOM" id="CLU_006406_6_1_0"/>
<gene>
    <name evidence="8 11" type="primary">argS</name>
    <name evidence="11" type="ordered locus">ANT_13220</name>
</gene>
<dbReference type="SUPFAM" id="SSF47323">
    <property type="entry name" value="Anticodon-binding domain of a subclass of class I aminoacyl-tRNA synthetases"/>
    <property type="match status" value="1"/>
</dbReference>
<comment type="similarity">
    <text evidence="1 8 9">Belongs to the class-I aminoacyl-tRNA synthetase family.</text>
</comment>
<dbReference type="EMBL" id="AP012029">
    <property type="protein sequence ID" value="BAJ63354.1"/>
    <property type="molecule type" value="Genomic_DNA"/>
</dbReference>
<dbReference type="InParanoid" id="E8N4J0"/>
<dbReference type="PANTHER" id="PTHR11956:SF5">
    <property type="entry name" value="ARGININE--TRNA LIGASE, CYTOPLASMIC"/>
    <property type="match status" value="1"/>
</dbReference>
<evidence type="ECO:0000313" key="11">
    <source>
        <dbReference type="EMBL" id="BAJ63354.1"/>
    </source>
</evidence>
<keyword evidence="3 8" id="KW-0547">Nucleotide-binding</keyword>
<dbReference type="PRINTS" id="PR01038">
    <property type="entry name" value="TRNASYNTHARG"/>
</dbReference>
<dbReference type="InterPro" id="IPR035684">
    <property type="entry name" value="ArgRS_core"/>
</dbReference>
<dbReference type="RefSeq" id="WP_013559741.1">
    <property type="nucleotide sequence ID" value="NC_014960.1"/>
</dbReference>
<accession>E8N4J0</accession>
<evidence type="ECO:0000256" key="5">
    <source>
        <dbReference type="ARBA" id="ARBA00022917"/>
    </source>
</evidence>
<evidence type="ECO:0000256" key="3">
    <source>
        <dbReference type="ARBA" id="ARBA00022741"/>
    </source>
</evidence>
<dbReference type="PANTHER" id="PTHR11956">
    <property type="entry name" value="ARGINYL-TRNA SYNTHETASE"/>
    <property type="match status" value="1"/>
</dbReference>
<dbReference type="EC" id="6.1.1.19" evidence="8"/>
<keyword evidence="8" id="KW-0963">Cytoplasm</keyword>
<comment type="catalytic activity">
    <reaction evidence="7 8">
        <text>tRNA(Arg) + L-arginine + ATP = L-arginyl-tRNA(Arg) + AMP + diphosphate</text>
        <dbReference type="Rhea" id="RHEA:20301"/>
        <dbReference type="Rhea" id="RHEA-COMP:9658"/>
        <dbReference type="Rhea" id="RHEA-COMP:9673"/>
        <dbReference type="ChEBI" id="CHEBI:30616"/>
        <dbReference type="ChEBI" id="CHEBI:32682"/>
        <dbReference type="ChEBI" id="CHEBI:33019"/>
        <dbReference type="ChEBI" id="CHEBI:78442"/>
        <dbReference type="ChEBI" id="CHEBI:78513"/>
        <dbReference type="ChEBI" id="CHEBI:456215"/>
        <dbReference type="EC" id="6.1.1.19"/>
    </reaction>
</comment>
<dbReference type="HAMAP" id="MF_00123">
    <property type="entry name" value="Arg_tRNA_synth"/>
    <property type="match status" value="1"/>
</dbReference>
<evidence type="ECO:0000259" key="10">
    <source>
        <dbReference type="SMART" id="SM00836"/>
    </source>
</evidence>
<keyword evidence="5 8" id="KW-0648">Protein biosynthesis</keyword>
<sequence>MFEAEKQQIEEKILQILSEKGLQDIKLTWGWIPFNGAWGMAAPFFPVAAQEARMGKKVQVPVRAQELAEEVAQALGKPAGFERVEAVKGYLNLYFSSSEYAQRVIDQVLEEGSEFGKGPSLNQQVMVEFSQPNTHKAFHVGHLRSAILGDSISRILEFAGYDVIRANYPGDIGLHVIKWLWNYMKFHNGEKPPAGATTRWMGDLYAEANRRLEENPELESEVRALYARWDKRDPEIVRLWEETREWSLQGFREMYRTLDIRFDIYYFNSMVEHPGKEVVEELIQKGIAQDERPEGPVIVKLDELLGLKEEKYRVLVILRSDNTALYATEDLALAKRKFSDYPNLYRSYYVVDVRQSLHFQQVFKTLELAGYEWANRCQHIPYELVNLPGNVVMASREGTVVLLEDLIREATARALQVVEEKNPELLPEQKQQVAQAVGIGAIKYPMLARENTKIVTFDWQTALDFNGQAAPYIQYAHVRASSILRKAGGVPLHAEVNYPMMPAELQLIDLISRFPKEVQRAASELKPLHIANAAYELAKTFSDFYNECPVLTAEEPVRNGRLRLVAATRQTIANALGLLGIQAPEVM</sequence>
<evidence type="ECO:0000256" key="9">
    <source>
        <dbReference type="RuleBase" id="RU363038"/>
    </source>
</evidence>
<dbReference type="GO" id="GO:0004814">
    <property type="term" value="F:arginine-tRNA ligase activity"/>
    <property type="evidence" value="ECO:0007669"/>
    <property type="project" value="UniProtKB-UniRule"/>
</dbReference>
<evidence type="ECO:0000313" key="12">
    <source>
        <dbReference type="Proteomes" id="UP000008922"/>
    </source>
</evidence>
<dbReference type="Gene3D" id="3.40.50.620">
    <property type="entry name" value="HUPs"/>
    <property type="match status" value="1"/>
</dbReference>
<dbReference type="AlphaFoldDB" id="E8N4J0"/>
<dbReference type="FunCoup" id="E8N4J0">
    <property type="interactions" value="380"/>
</dbReference>
<dbReference type="InterPro" id="IPR036695">
    <property type="entry name" value="Arg-tRNA-synth_N_sf"/>
</dbReference>
<dbReference type="Pfam" id="PF00750">
    <property type="entry name" value="tRNA-synt_1d"/>
    <property type="match status" value="1"/>
</dbReference>
<dbReference type="KEGG" id="atm:ANT_13220"/>
<name>E8N4J0_ANATU</name>
<dbReference type="SUPFAM" id="SSF52374">
    <property type="entry name" value="Nucleotidylyl transferase"/>
    <property type="match status" value="1"/>
</dbReference>
<evidence type="ECO:0000256" key="2">
    <source>
        <dbReference type="ARBA" id="ARBA00022598"/>
    </source>
</evidence>
<dbReference type="Gene3D" id="1.10.730.10">
    <property type="entry name" value="Isoleucyl-tRNA Synthetase, Domain 1"/>
    <property type="match status" value="1"/>
</dbReference>
<dbReference type="OrthoDB" id="9805987at2"/>
<reference evidence="11 12" key="1">
    <citation type="submission" date="2010-12" db="EMBL/GenBank/DDBJ databases">
        <title>Whole genome sequence of Anaerolinea thermophila UNI-1.</title>
        <authorList>
            <person name="Narita-Yamada S."/>
            <person name="Kishi E."/>
            <person name="Watanabe Y."/>
            <person name="Takasaki K."/>
            <person name="Ankai A."/>
            <person name="Oguchi A."/>
            <person name="Fukui S."/>
            <person name="Takahashi M."/>
            <person name="Yashiro I."/>
            <person name="Hosoyama A."/>
            <person name="Sekiguchi Y."/>
            <person name="Hanada S."/>
            <person name="Fujita N."/>
        </authorList>
    </citation>
    <scope>NUCLEOTIDE SEQUENCE [LARGE SCALE GENOMIC DNA]</scope>
    <source>
        <strain evidence="12">DSM 14523 / JCM 11388 / NBRC 100420 / UNI-1</strain>
    </source>
</reference>
<evidence type="ECO:0000256" key="6">
    <source>
        <dbReference type="ARBA" id="ARBA00023146"/>
    </source>
</evidence>
<keyword evidence="2 8" id="KW-0436">Ligase</keyword>
<dbReference type="GO" id="GO:0005524">
    <property type="term" value="F:ATP binding"/>
    <property type="evidence" value="ECO:0007669"/>
    <property type="project" value="UniProtKB-UniRule"/>
</dbReference>
<dbReference type="STRING" id="926569.ANT_13220"/>
<organism evidence="11 12">
    <name type="scientific">Anaerolinea thermophila (strain DSM 14523 / JCM 11388 / NBRC 100420 / UNI-1)</name>
    <dbReference type="NCBI Taxonomy" id="926569"/>
    <lineage>
        <taxon>Bacteria</taxon>
        <taxon>Bacillati</taxon>
        <taxon>Chloroflexota</taxon>
        <taxon>Anaerolineae</taxon>
        <taxon>Anaerolineales</taxon>
        <taxon>Anaerolineaceae</taxon>
        <taxon>Anaerolinea</taxon>
    </lineage>
</organism>
<dbReference type="NCBIfam" id="TIGR00456">
    <property type="entry name" value="argS"/>
    <property type="match status" value="1"/>
</dbReference>
<dbReference type="Pfam" id="PF05746">
    <property type="entry name" value="DALR_1"/>
    <property type="match status" value="1"/>
</dbReference>
<evidence type="ECO:0000256" key="8">
    <source>
        <dbReference type="HAMAP-Rule" id="MF_00123"/>
    </source>
</evidence>
<proteinExistence type="inferred from homology"/>
<dbReference type="InterPro" id="IPR001278">
    <property type="entry name" value="Arg-tRNA-ligase"/>
</dbReference>
<keyword evidence="4 8" id="KW-0067">ATP-binding</keyword>
<dbReference type="CDD" id="cd07956">
    <property type="entry name" value="Anticodon_Ia_Arg"/>
    <property type="match status" value="1"/>
</dbReference>
<dbReference type="InterPro" id="IPR008909">
    <property type="entry name" value="DALR_anticod-bd"/>
</dbReference>
<dbReference type="SMART" id="SM00836">
    <property type="entry name" value="DALR_1"/>
    <property type="match status" value="1"/>
</dbReference>
<dbReference type="InterPro" id="IPR009080">
    <property type="entry name" value="tRNAsynth_Ia_anticodon-bd"/>
</dbReference>
<dbReference type="InterPro" id="IPR014729">
    <property type="entry name" value="Rossmann-like_a/b/a_fold"/>
</dbReference>
<evidence type="ECO:0000256" key="7">
    <source>
        <dbReference type="ARBA" id="ARBA00049339"/>
    </source>
</evidence>
<dbReference type="GO" id="GO:0006420">
    <property type="term" value="P:arginyl-tRNA aminoacylation"/>
    <property type="evidence" value="ECO:0007669"/>
    <property type="project" value="UniProtKB-UniRule"/>
</dbReference>
<feature type="short sequence motif" description="'HIGH' region" evidence="8">
    <location>
        <begin position="132"/>
        <end position="142"/>
    </location>
</feature>
<evidence type="ECO:0000256" key="4">
    <source>
        <dbReference type="ARBA" id="ARBA00022840"/>
    </source>
</evidence>
<dbReference type="SUPFAM" id="SSF55190">
    <property type="entry name" value="Arginyl-tRNA synthetase (ArgRS), N-terminal 'additional' domain"/>
    <property type="match status" value="1"/>
</dbReference>
<evidence type="ECO:0000256" key="1">
    <source>
        <dbReference type="ARBA" id="ARBA00005594"/>
    </source>
</evidence>
<dbReference type="GO" id="GO:0005737">
    <property type="term" value="C:cytoplasm"/>
    <property type="evidence" value="ECO:0007669"/>
    <property type="project" value="UniProtKB-SubCell"/>
</dbReference>
<keyword evidence="12" id="KW-1185">Reference proteome</keyword>